<sequence>MSGGKPWMTWEARIVWEMWPNGASLEDIAARLPGRSTDAIAEFRDKNHMRRKPGCFALPHQRVARDRMNSAIKLSENGLTINEIVEKAKVSKCTVLDFVKEMHGNGLYVAGYRKTTRKPAALWKLGNLPDASYPYQKVVGPRTEARLRREVNPFLTAAGFVRPPPVSMVGRVYQQSMSITDDEMEAA</sequence>
<dbReference type="OrthoDB" id="9029305at2"/>
<dbReference type="Proteomes" id="UP000494205">
    <property type="component" value="Unassembled WGS sequence"/>
</dbReference>
<reference evidence="1 2" key="1">
    <citation type="submission" date="2020-04" db="EMBL/GenBank/DDBJ databases">
        <authorList>
            <person name="De Canck E."/>
        </authorList>
    </citation>
    <scope>NUCLEOTIDE SEQUENCE [LARGE SCALE GENOMIC DNA]</scope>
    <source>
        <strain evidence="1 2">LMG 27174</strain>
    </source>
</reference>
<dbReference type="AlphaFoldDB" id="A0A6J5C9H1"/>
<evidence type="ECO:0000313" key="1">
    <source>
        <dbReference type="EMBL" id="CAB3730736.1"/>
    </source>
</evidence>
<evidence type="ECO:0000313" key="2">
    <source>
        <dbReference type="Proteomes" id="UP000494205"/>
    </source>
</evidence>
<dbReference type="EMBL" id="CADIJZ010000027">
    <property type="protein sequence ID" value="CAB3730736.1"/>
    <property type="molecule type" value="Genomic_DNA"/>
</dbReference>
<name>A0A6J5C9H1_9BURK</name>
<gene>
    <name evidence="1" type="ORF">LMG27174_05774</name>
</gene>
<proteinExistence type="predicted"/>
<organism evidence="1 2">
    <name type="scientific">Paraburkholderia rhynchosiae</name>
    <dbReference type="NCBI Taxonomy" id="487049"/>
    <lineage>
        <taxon>Bacteria</taxon>
        <taxon>Pseudomonadati</taxon>
        <taxon>Pseudomonadota</taxon>
        <taxon>Betaproteobacteria</taxon>
        <taxon>Burkholderiales</taxon>
        <taxon>Burkholderiaceae</taxon>
        <taxon>Paraburkholderia</taxon>
    </lineage>
</organism>
<accession>A0A6J5C9H1</accession>
<protein>
    <submittedName>
        <fullName evidence="1">Uncharacterized protein</fullName>
    </submittedName>
</protein>
<dbReference type="RefSeq" id="WP_146014360.1">
    <property type="nucleotide sequence ID" value="NZ_CADIJZ010000027.1"/>
</dbReference>